<evidence type="ECO:0000313" key="2">
    <source>
        <dbReference type="Proteomes" id="UP000823485"/>
    </source>
</evidence>
<reference evidence="1 2" key="1">
    <citation type="submission" date="2021-01" db="EMBL/GenBank/DDBJ databases">
        <title>Genomic Encyclopedia of Type Strains, Phase IV (KMG-IV): sequencing the most valuable type-strain genomes for metagenomic binning, comparative biology and taxonomic classification.</title>
        <authorList>
            <person name="Goeker M."/>
        </authorList>
    </citation>
    <scope>NUCLEOTIDE SEQUENCE [LARGE SCALE GENOMIC DNA]</scope>
    <source>
        <strain evidence="1 2">DSM 105453</strain>
    </source>
</reference>
<keyword evidence="2" id="KW-1185">Reference proteome</keyword>
<gene>
    <name evidence="1" type="ORF">JOC94_001944</name>
</gene>
<dbReference type="EMBL" id="JAFBFH010000011">
    <property type="protein sequence ID" value="MBM7714972.1"/>
    <property type="molecule type" value="Genomic_DNA"/>
</dbReference>
<proteinExistence type="predicted"/>
<accession>A0ABS2R5P7</accession>
<dbReference type="Proteomes" id="UP000823485">
    <property type="component" value="Unassembled WGS sequence"/>
</dbReference>
<organism evidence="1 2">
    <name type="scientific">Siminovitchia thermophila</name>
    <dbReference type="NCBI Taxonomy" id="1245522"/>
    <lineage>
        <taxon>Bacteria</taxon>
        <taxon>Bacillati</taxon>
        <taxon>Bacillota</taxon>
        <taxon>Bacilli</taxon>
        <taxon>Bacillales</taxon>
        <taxon>Bacillaceae</taxon>
        <taxon>Siminovitchia</taxon>
    </lineage>
</organism>
<sequence length="45" mass="5117">MLHPESEYITQTLPTKMFEYLAAGIPVKISVMKKIDANVVFVSIY</sequence>
<evidence type="ECO:0000313" key="1">
    <source>
        <dbReference type="EMBL" id="MBM7714972.1"/>
    </source>
</evidence>
<protein>
    <submittedName>
        <fullName evidence="1">Uncharacterized protein</fullName>
    </submittedName>
</protein>
<name>A0ABS2R5P7_9BACI</name>
<comment type="caution">
    <text evidence="1">The sequence shown here is derived from an EMBL/GenBank/DDBJ whole genome shotgun (WGS) entry which is preliminary data.</text>
</comment>